<feature type="transmembrane region" description="Helical" evidence="7">
    <location>
        <begin position="728"/>
        <end position="751"/>
    </location>
</feature>
<dbReference type="InterPro" id="IPR001248">
    <property type="entry name" value="Pur-cyt_permease"/>
</dbReference>
<evidence type="ECO:0000256" key="4">
    <source>
        <dbReference type="ARBA" id="ARBA00022692"/>
    </source>
</evidence>
<feature type="transmembrane region" description="Helical" evidence="7">
    <location>
        <begin position="575"/>
        <end position="592"/>
    </location>
</feature>
<protein>
    <submittedName>
        <fullName evidence="8">Uncharacterized protein</fullName>
    </submittedName>
</protein>
<keyword evidence="5 7" id="KW-1133">Transmembrane helix</keyword>
<keyword evidence="6 7" id="KW-0472">Membrane</keyword>
<dbReference type="InterPro" id="IPR026030">
    <property type="entry name" value="Pur-cyt_permease_Fcy2/21/22"/>
</dbReference>
<reference evidence="8" key="1">
    <citation type="submission" date="2022-06" db="EMBL/GenBank/DDBJ databases">
        <title>Genome Sequence of Candolleomyces eurysporus.</title>
        <authorList>
            <person name="Buettner E."/>
        </authorList>
    </citation>
    <scope>NUCLEOTIDE SEQUENCE</scope>
    <source>
        <strain evidence="8">VTCC 930004</strain>
    </source>
</reference>
<accession>A0A9W8J749</accession>
<gene>
    <name evidence="8" type="ORF">H1R20_g7634</name>
</gene>
<keyword evidence="3" id="KW-0813">Transport</keyword>
<feature type="transmembrane region" description="Helical" evidence="7">
    <location>
        <begin position="545"/>
        <end position="569"/>
    </location>
</feature>
<proteinExistence type="inferred from homology"/>
<dbReference type="InterPro" id="IPR013877">
    <property type="entry name" value="YAP-bd/ALF4/Glomulin"/>
</dbReference>
<organism evidence="8 9">
    <name type="scientific">Candolleomyces eurysporus</name>
    <dbReference type="NCBI Taxonomy" id="2828524"/>
    <lineage>
        <taxon>Eukaryota</taxon>
        <taxon>Fungi</taxon>
        <taxon>Dikarya</taxon>
        <taxon>Basidiomycota</taxon>
        <taxon>Agaricomycotina</taxon>
        <taxon>Agaricomycetes</taxon>
        <taxon>Agaricomycetidae</taxon>
        <taxon>Agaricales</taxon>
        <taxon>Agaricineae</taxon>
        <taxon>Psathyrellaceae</taxon>
        <taxon>Candolleomyces</taxon>
    </lineage>
</organism>
<dbReference type="OrthoDB" id="2116389at2759"/>
<feature type="transmembrane region" description="Helical" evidence="7">
    <location>
        <begin position="440"/>
        <end position="463"/>
    </location>
</feature>
<dbReference type="EMBL" id="JANBPK010000873">
    <property type="protein sequence ID" value="KAJ2929457.1"/>
    <property type="molecule type" value="Genomic_DNA"/>
</dbReference>
<feature type="non-terminal residue" evidence="8">
    <location>
        <position position="1"/>
    </location>
</feature>
<dbReference type="PANTHER" id="PTHR31806">
    <property type="entry name" value="PURINE-CYTOSINE PERMEASE FCY2-RELATED"/>
    <property type="match status" value="1"/>
</dbReference>
<evidence type="ECO:0000256" key="2">
    <source>
        <dbReference type="ARBA" id="ARBA00008974"/>
    </source>
</evidence>
<keyword evidence="4 7" id="KW-0812">Transmembrane</keyword>
<name>A0A9W8J749_9AGAR</name>
<dbReference type="Gene3D" id="1.10.4160.10">
    <property type="entry name" value="Hydantoin permease"/>
    <property type="match status" value="1"/>
</dbReference>
<dbReference type="GO" id="GO:0022857">
    <property type="term" value="F:transmembrane transporter activity"/>
    <property type="evidence" value="ECO:0007669"/>
    <property type="project" value="InterPro"/>
</dbReference>
<comment type="subcellular location">
    <subcellularLocation>
        <location evidence="1">Membrane</location>
        <topology evidence="1">Multi-pass membrane protein</topology>
    </subcellularLocation>
</comment>
<evidence type="ECO:0000256" key="3">
    <source>
        <dbReference type="ARBA" id="ARBA00022448"/>
    </source>
</evidence>
<dbReference type="Pfam" id="PF08568">
    <property type="entry name" value="Kinetochor_Ybp2"/>
    <property type="match status" value="1"/>
</dbReference>
<sequence>MCFSLAAAVLKETIVIPRLRLRNKSAFETVEPHLAEVQEAVTAVQYHLRPDEAPGLLDSINSLVGTTNKWLLANPKGEDSREAVLSDLLSLALSSSFHVLNLSIAQRTFEDLYPRFKLRRGGDESWKEADQVVQRVFATYQDLGPNPIQRLSIPSLIRLAHTSAGESNDLFALTEILPLIIASIQSNSLVDESLAILLKFSYQASETDISPEVAGPLLSILPELASGHPDPQFRHISFRILSRLLSKSPPPLRVQVLVDLTLHSEFPQMRVAAIGLVKEALLEALASPTSSPFASPEFIRVFGPILFQPSPPDLFLSQSITLDEFEESQEPKRLVECLSLYYVLLERDKDNRTGIRDSDVVRSVESNLLAPLRAKLKGWASGTQFEKDDKTAEVVDVQSLERAVYKDRWTRRLLRIGVEDRGIQPVPEEQRTDTQYSKLFFIWFSWNANILTFSAGTLGPVIFGLGLRDTCLTILFFNLLCCFFPAYFATWGPKLGMRQMIASRYSFGYYGVIVPCIFNLIGMVGFSILNAILGGQALASVTSNLSWSIGIVVISIISLLVSFCGYNVLNWYERLSWLPVLITFVIALGVGGHHLSNPPPAEPATAVSVLSFASTLAGFAITFSPLSSDFSTYYRSDVSAWRIFWYSYLGLLLPIITLQCLGAAVVVATPGVPEWEQGYTGGNVGGLLEAMLHPTRGFGKFLTVLLSLSVAGNIASTFYSISINVQVFIPWLVVVPRYVFSILATAMYVSLSTILFSDSTLTWTS</sequence>
<evidence type="ECO:0000256" key="7">
    <source>
        <dbReference type="SAM" id="Phobius"/>
    </source>
</evidence>
<dbReference type="AlphaFoldDB" id="A0A9W8J749"/>
<dbReference type="InterPro" id="IPR016024">
    <property type="entry name" value="ARM-type_fold"/>
</dbReference>
<evidence type="ECO:0000256" key="5">
    <source>
        <dbReference type="ARBA" id="ARBA00022989"/>
    </source>
</evidence>
<keyword evidence="9" id="KW-1185">Reference proteome</keyword>
<comment type="caution">
    <text evidence="8">The sequence shown here is derived from an EMBL/GenBank/DDBJ whole genome shotgun (WGS) entry which is preliminary data.</text>
</comment>
<comment type="similarity">
    <text evidence="2">Belongs to the purine-cytosine permease (2.A.39) family.</text>
</comment>
<feature type="transmembrane region" description="Helical" evidence="7">
    <location>
        <begin position="604"/>
        <end position="623"/>
    </location>
</feature>
<evidence type="ECO:0000256" key="6">
    <source>
        <dbReference type="ARBA" id="ARBA00023136"/>
    </source>
</evidence>
<evidence type="ECO:0000256" key="1">
    <source>
        <dbReference type="ARBA" id="ARBA00004141"/>
    </source>
</evidence>
<dbReference type="PANTHER" id="PTHR31806:SF5">
    <property type="entry name" value="PURINE-CYTOSINE PERMEASE FCY21"/>
    <property type="match status" value="1"/>
</dbReference>
<dbReference type="Pfam" id="PF02133">
    <property type="entry name" value="Transp_cyt_pur"/>
    <property type="match status" value="1"/>
</dbReference>
<feature type="transmembrane region" description="Helical" evidence="7">
    <location>
        <begin position="701"/>
        <end position="722"/>
    </location>
</feature>
<feature type="transmembrane region" description="Helical" evidence="7">
    <location>
        <begin position="470"/>
        <end position="489"/>
    </location>
</feature>
<dbReference type="SUPFAM" id="SSF48371">
    <property type="entry name" value="ARM repeat"/>
    <property type="match status" value="1"/>
</dbReference>
<feature type="transmembrane region" description="Helical" evidence="7">
    <location>
        <begin position="643"/>
        <end position="668"/>
    </location>
</feature>
<evidence type="ECO:0000313" key="9">
    <source>
        <dbReference type="Proteomes" id="UP001140091"/>
    </source>
</evidence>
<feature type="transmembrane region" description="Helical" evidence="7">
    <location>
        <begin position="509"/>
        <end position="533"/>
    </location>
</feature>
<evidence type="ECO:0000313" key="8">
    <source>
        <dbReference type="EMBL" id="KAJ2929457.1"/>
    </source>
</evidence>
<dbReference type="GO" id="GO:0005886">
    <property type="term" value="C:plasma membrane"/>
    <property type="evidence" value="ECO:0007669"/>
    <property type="project" value="TreeGrafter"/>
</dbReference>
<dbReference type="Proteomes" id="UP001140091">
    <property type="component" value="Unassembled WGS sequence"/>
</dbReference>